<dbReference type="Gene3D" id="2.60.40.1610">
    <property type="entry name" value="Domain of unknown function DUF1254"/>
    <property type="match status" value="1"/>
</dbReference>
<feature type="domain" description="DUF1254" evidence="3">
    <location>
        <begin position="117"/>
        <end position="214"/>
    </location>
</feature>
<feature type="chain" id="PRO_5039140312" evidence="1">
    <location>
        <begin position="23"/>
        <end position="501"/>
    </location>
</feature>
<dbReference type="AlphaFoldDB" id="A0A9E8HLC7"/>
<feature type="signal peptide" evidence="1">
    <location>
        <begin position="1"/>
        <end position="22"/>
    </location>
</feature>
<dbReference type="Gene3D" id="1.10.3360.10">
    <property type="entry name" value="VPA0735-like domain"/>
    <property type="match status" value="1"/>
</dbReference>
<keyword evidence="1" id="KW-0732">Signal</keyword>
<dbReference type="Pfam" id="PF06742">
    <property type="entry name" value="DUF1214"/>
    <property type="match status" value="1"/>
</dbReference>
<dbReference type="EMBL" id="CP101527">
    <property type="protein sequence ID" value="UZW76247.1"/>
    <property type="molecule type" value="Genomic_DNA"/>
</dbReference>
<dbReference type="KEGG" id="asem:NNL22_06605"/>
<proteinExistence type="predicted"/>
<dbReference type="InterPro" id="IPR010679">
    <property type="entry name" value="DUF1254"/>
</dbReference>
<feature type="domain" description="DUF1214" evidence="2">
    <location>
        <begin position="378"/>
        <end position="485"/>
    </location>
</feature>
<keyword evidence="5" id="KW-1185">Reference proteome</keyword>
<reference evidence="4" key="1">
    <citation type="submission" date="2022-07" db="EMBL/GenBank/DDBJ databases">
        <title>Alkalimarinus sp. nov., isolated from gut of a Alitta virens.</title>
        <authorList>
            <person name="Yang A.I."/>
            <person name="Shin N.-R."/>
        </authorList>
    </citation>
    <scope>NUCLEOTIDE SEQUENCE</scope>
    <source>
        <strain evidence="4">FA028</strain>
    </source>
</reference>
<dbReference type="Proteomes" id="UP001164472">
    <property type="component" value="Chromosome"/>
</dbReference>
<evidence type="ECO:0000256" key="1">
    <source>
        <dbReference type="SAM" id="SignalP"/>
    </source>
</evidence>
<name>A0A9E8HLC7_9ALTE</name>
<dbReference type="PANTHER" id="PTHR36509">
    <property type="entry name" value="BLL3101 PROTEIN"/>
    <property type="match status" value="1"/>
</dbReference>
<evidence type="ECO:0000313" key="5">
    <source>
        <dbReference type="Proteomes" id="UP001164472"/>
    </source>
</evidence>
<dbReference type="InterPro" id="IPR037050">
    <property type="entry name" value="DUF1254_sf"/>
</dbReference>
<dbReference type="InterPro" id="IPR037049">
    <property type="entry name" value="DUF1214_C_sf"/>
</dbReference>
<evidence type="ECO:0000313" key="4">
    <source>
        <dbReference type="EMBL" id="UZW76247.1"/>
    </source>
</evidence>
<protein>
    <submittedName>
        <fullName evidence="4">DUF1214 domain-containing protein</fullName>
    </submittedName>
</protein>
<gene>
    <name evidence="4" type="ORF">NNL22_06605</name>
</gene>
<accession>A0A9E8HLC7</accession>
<evidence type="ECO:0000259" key="2">
    <source>
        <dbReference type="Pfam" id="PF06742"/>
    </source>
</evidence>
<evidence type="ECO:0000259" key="3">
    <source>
        <dbReference type="Pfam" id="PF06863"/>
    </source>
</evidence>
<sequence length="501" mass="55315">MMKSTGTLKIALSALTFTMVTGCSMNGITGQNSTDDTLNTQNTYLGSIEFQDQTITKASAEKLNRAIDLQRAAQLTLWALPITSMYQGHEAAKANLGFNDDEVVIGLYEGYAGVYPFITANVTTPYTVSNLDLSATGPVVVEIPAGGIFGVANNAWQEPIIEIGSGKKETLLFVGPGQDYPKDFKGKVVQSDTFVLGYFYRVLGLGAEADALKTAVTSYKLSEAANPPKTTYVTFTPKPGDKVTIGTQPRGMEYWDLVNKYVQKEPMANRDRFFYAWLKDLGIEKGQPFNPTDYQKEILLEGVTTGMAMGQATAFNKTKEKFASSLYGNDSGWEDAMAGMDPRIDLETYSMFNERTSYTYEAVTTSSGMVSRVPGKGSAYLGSYYDSEGNALMGGNNYKLHIEPNPPAALFWSITIYDIQNRLIIQNDTRRSDISSRSKNLVKNSDGSVDLYFGPKAPVGHENNWIQTNEGESFFAYLRLYGPEQAYFDQTYPMNKIEKIK</sequence>
<dbReference type="RefSeq" id="WP_251812117.1">
    <property type="nucleotide sequence ID" value="NZ_CP101527.1"/>
</dbReference>
<organism evidence="4 5">
    <name type="scientific">Alkalimarinus sediminis</name>
    <dbReference type="NCBI Taxonomy" id="1632866"/>
    <lineage>
        <taxon>Bacteria</taxon>
        <taxon>Pseudomonadati</taxon>
        <taxon>Pseudomonadota</taxon>
        <taxon>Gammaproteobacteria</taxon>
        <taxon>Alteromonadales</taxon>
        <taxon>Alteromonadaceae</taxon>
        <taxon>Alkalimarinus</taxon>
    </lineage>
</organism>
<dbReference type="SUPFAM" id="SSF160935">
    <property type="entry name" value="VPA0735-like"/>
    <property type="match status" value="1"/>
</dbReference>
<dbReference type="PROSITE" id="PS51257">
    <property type="entry name" value="PROKAR_LIPOPROTEIN"/>
    <property type="match status" value="1"/>
</dbReference>
<dbReference type="InterPro" id="IPR010621">
    <property type="entry name" value="DUF1214"/>
</dbReference>
<dbReference type="Pfam" id="PF06863">
    <property type="entry name" value="DUF1254"/>
    <property type="match status" value="1"/>
</dbReference>
<dbReference type="Gene3D" id="2.60.120.600">
    <property type="entry name" value="Domain of unknown function DUF1214, C-terminal domain"/>
    <property type="match status" value="1"/>
</dbReference>
<dbReference type="PANTHER" id="PTHR36509:SF3">
    <property type="entry name" value="SIGNAL PEPTIDE PROTEIN"/>
    <property type="match status" value="1"/>
</dbReference>